<comment type="caution">
    <text evidence="3">The sequence shown here is derived from an EMBL/GenBank/DDBJ whole genome shotgun (WGS) entry which is preliminary data.</text>
</comment>
<keyword evidence="3" id="KW-0808">Transferase</keyword>
<keyword evidence="3" id="KW-0378">Hydrolase</keyword>
<proteinExistence type="predicted"/>
<dbReference type="CDD" id="cd01650">
    <property type="entry name" value="RT_nLTR_like"/>
    <property type="match status" value="1"/>
</dbReference>
<dbReference type="Gene3D" id="3.30.70.270">
    <property type="match status" value="1"/>
</dbReference>
<dbReference type="SUPFAM" id="SSF56672">
    <property type="entry name" value="DNA/RNA polymerases"/>
    <property type="match status" value="1"/>
</dbReference>
<dbReference type="VEuPathDB" id="GiardiaDB:GLP15_4293"/>
<keyword evidence="3" id="KW-0695">RNA-directed DNA polymerase</keyword>
<organism evidence="3 4">
    <name type="scientific">Giardia intestinalis (strain P15)</name>
    <name type="common">Giardia lamblia</name>
    <dbReference type="NCBI Taxonomy" id="658858"/>
    <lineage>
        <taxon>Eukaryota</taxon>
        <taxon>Metamonada</taxon>
        <taxon>Diplomonadida</taxon>
        <taxon>Hexamitidae</taxon>
        <taxon>Giardiinae</taxon>
        <taxon>Giardia</taxon>
    </lineage>
</organism>
<evidence type="ECO:0000256" key="1">
    <source>
        <dbReference type="SAM" id="MobiDB-lite"/>
    </source>
</evidence>
<feature type="domain" description="Reverse transcriptase" evidence="2">
    <location>
        <begin position="518"/>
        <end position="743"/>
    </location>
</feature>
<gene>
    <name evidence="3" type="ORF">GLP15_4293</name>
</gene>
<dbReference type="Proteomes" id="UP000008974">
    <property type="component" value="Unassembled WGS sequence"/>
</dbReference>
<evidence type="ECO:0000313" key="4">
    <source>
        <dbReference type="Proteomes" id="UP000008974"/>
    </source>
</evidence>
<protein>
    <submittedName>
        <fullName evidence="3">Reverse transcriptase/endonuclease, putative</fullName>
    </submittedName>
</protein>
<name>E1F9J3_GIAIA</name>
<dbReference type="InterPro" id="IPR013087">
    <property type="entry name" value="Znf_C2H2_type"/>
</dbReference>
<keyword evidence="3" id="KW-0548">Nucleotidyltransferase</keyword>
<evidence type="ECO:0000313" key="3">
    <source>
        <dbReference type="EMBL" id="EFO60871.1"/>
    </source>
</evidence>
<reference evidence="3 4" key="1">
    <citation type="journal article" date="2010" name="BMC Genomics">
        <title>Genome analysis and comparative genomics of a Giardia intestinalis assemblage E isolate.</title>
        <authorList>
            <person name="Jerlstrom-Hultqvist J."/>
            <person name="Franzen O."/>
            <person name="Ankarklev J."/>
            <person name="Xu F."/>
            <person name="Nohynkova E."/>
            <person name="Andersson J.O."/>
            <person name="Svard S.G."/>
            <person name="Andersson B."/>
        </authorList>
    </citation>
    <scope>NUCLEOTIDE SEQUENCE [LARGE SCALE GENOMIC DNA]</scope>
    <source>
        <strain evidence="3 4">P15</strain>
    </source>
</reference>
<dbReference type="PANTHER" id="PTHR19446">
    <property type="entry name" value="REVERSE TRANSCRIPTASES"/>
    <property type="match status" value="1"/>
</dbReference>
<dbReference type="Pfam" id="PF00078">
    <property type="entry name" value="RVT_1"/>
    <property type="match status" value="1"/>
</dbReference>
<dbReference type="PROSITE" id="PS00028">
    <property type="entry name" value="ZINC_FINGER_C2H2_1"/>
    <property type="match status" value="1"/>
</dbReference>
<dbReference type="GO" id="GO:0004519">
    <property type="term" value="F:endonuclease activity"/>
    <property type="evidence" value="ECO:0007669"/>
    <property type="project" value="UniProtKB-KW"/>
</dbReference>
<keyword evidence="3" id="KW-0255">Endonuclease</keyword>
<dbReference type="STRING" id="658858.E1F9J3"/>
<sequence>MACRNAPDWSSIGLEHFPDSPEVLRYDPEYVFGQTKPVLLNSQRYQSALELLAAWSNQVNLNLQQGQQEPAPLVTLDPLPPEQARDAQSLTPPQRTLEPAELYERGITPDTYQHIVNASSLTGDMLRYHNENEGLVCTRERLVRTIEKPHLSYESVEAFMDMLMGTKVGGIPTCPTCLRCYRSDLDLRRHLLETEHSTLEWHQVNLNVSRNGKKMCPFCSKAFRSERAVQTHCNTDTGCRALLRERMGLKERETNILFSTHRANMLKGGYTTPLIEPQSREARARQEIAEMSLAYTAGKRKNALAPPRQPTCPACSLRLASKAELAAHLSNATDDQHLAIQRGRIRMTGGWFKARDLALLSYLAGEFVGRTRAGPLTGGQCFVKLLGRCYMGDGRQSAPGKDRLAERVEDALVKGNCRRAMGLLSQRSLLSPDSPEGIRVAHELHPGPIEGYEAPVLQPTENMDLPARITEEEVIRAVKSMGLSKSPGPSGLGPAHWRVLIQAQGVPEALAQAFNEILGAAQRRGYRALYEFRLVLIPKDETGSKYRPIAISKTIMMAFHKIVLSRLRTQILAFLETEQIAFRLNAHAVGVRMAYTEMQVDGTQAVSLDITNAFNSIPREEILRGPDQASVPLILRNYIEAFLQLRHAAHLDSVPCGVPQGDPLSMLLYCVGQNLFLKELKERYPRLIAYADDILIFHSDNSDATGIITEATTLAKRYGLTVNIDKCKSTQRGQEVSFLGAPVSKERQSMAPRATEKAAESLKLVMDARSPTTPS</sequence>
<dbReference type="EMBL" id="ACVC01000640">
    <property type="protein sequence ID" value="EFO60871.1"/>
    <property type="molecule type" value="Genomic_DNA"/>
</dbReference>
<feature type="region of interest" description="Disordered" evidence="1">
    <location>
        <begin position="747"/>
        <end position="775"/>
    </location>
</feature>
<dbReference type="InterPro" id="IPR043128">
    <property type="entry name" value="Rev_trsase/Diguanyl_cyclase"/>
</dbReference>
<dbReference type="InterPro" id="IPR043502">
    <property type="entry name" value="DNA/RNA_pol_sf"/>
</dbReference>
<dbReference type="OMA" id="YNELMTH"/>
<accession>E1F9J3</accession>
<dbReference type="InterPro" id="IPR000477">
    <property type="entry name" value="RT_dom"/>
</dbReference>
<keyword evidence="3" id="KW-0540">Nuclease</keyword>
<evidence type="ECO:0000259" key="2">
    <source>
        <dbReference type="PROSITE" id="PS50878"/>
    </source>
</evidence>
<dbReference type="PROSITE" id="PS50878">
    <property type="entry name" value="RT_POL"/>
    <property type="match status" value="1"/>
</dbReference>
<feature type="region of interest" description="Disordered" evidence="1">
    <location>
        <begin position="71"/>
        <end position="92"/>
    </location>
</feature>
<feature type="compositionally biased region" description="Basic and acidic residues" evidence="1">
    <location>
        <begin position="747"/>
        <end position="760"/>
    </location>
</feature>
<dbReference type="GO" id="GO:0003964">
    <property type="term" value="F:RNA-directed DNA polymerase activity"/>
    <property type="evidence" value="ECO:0007669"/>
    <property type="project" value="UniProtKB-KW"/>
</dbReference>
<dbReference type="AlphaFoldDB" id="E1F9J3"/>